<dbReference type="STRING" id="1801764.A2903_00820"/>
<evidence type="ECO:0000313" key="3">
    <source>
        <dbReference type="EMBL" id="OGI83208.1"/>
    </source>
</evidence>
<dbReference type="InterPro" id="IPR010406">
    <property type="entry name" value="DUF1003"/>
</dbReference>
<name>A0A1F6WMV7_9BACT</name>
<keyword evidence="2" id="KW-0812">Transmembrane</keyword>
<dbReference type="AlphaFoldDB" id="A0A1F6WMV7"/>
<feature type="coiled-coil region" evidence="1">
    <location>
        <begin position="84"/>
        <end position="132"/>
    </location>
</feature>
<keyword evidence="2" id="KW-0472">Membrane</keyword>
<gene>
    <name evidence="3" type="ORF">A2903_00820</name>
</gene>
<dbReference type="Gene3D" id="1.20.1480.30">
    <property type="entry name" value="Designed four-helix bundle protein"/>
    <property type="match status" value="1"/>
</dbReference>
<protein>
    <recommendedName>
        <fullName evidence="5">DUF1003 domain-containing protein</fullName>
    </recommendedName>
</protein>
<dbReference type="Proteomes" id="UP000178184">
    <property type="component" value="Unassembled WGS sequence"/>
</dbReference>
<feature type="transmembrane region" description="Helical" evidence="2">
    <location>
        <begin position="62"/>
        <end position="80"/>
    </location>
</feature>
<feature type="transmembrane region" description="Helical" evidence="2">
    <location>
        <begin position="38"/>
        <end position="56"/>
    </location>
</feature>
<proteinExistence type="predicted"/>
<organism evidence="3 4">
    <name type="scientific">Candidatus Nomurabacteria bacterium RIFCSPLOWO2_01_FULL_33_17</name>
    <dbReference type="NCBI Taxonomy" id="1801764"/>
    <lineage>
        <taxon>Bacteria</taxon>
        <taxon>Candidatus Nomuraibacteriota</taxon>
    </lineage>
</organism>
<reference evidence="3 4" key="1">
    <citation type="journal article" date="2016" name="Nat. Commun.">
        <title>Thousands of microbial genomes shed light on interconnected biogeochemical processes in an aquifer system.</title>
        <authorList>
            <person name="Anantharaman K."/>
            <person name="Brown C.T."/>
            <person name="Hug L.A."/>
            <person name="Sharon I."/>
            <person name="Castelle C.J."/>
            <person name="Probst A.J."/>
            <person name="Thomas B.C."/>
            <person name="Singh A."/>
            <person name="Wilkins M.J."/>
            <person name="Karaoz U."/>
            <person name="Brodie E.L."/>
            <person name="Williams K.H."/>
            <person name="Hubbard S.S."/>
            <person name="Banfield J.F."/>
        </authorList>
    </citation>
    <scope>NUCLEOTIDE SEQUENCE [LARGE SCALE GENOMIC DNA]</scope>
</reference>
<evidence type="ECO:0000256" key="2">
    <source>
        <dbReference type="SAM" id="Phobius"/>
    </source>
</evidence>
<comment type="caution">
    <text evidence="3">The sequence shown here is derived from an EMBL/GenBank/DDBJ whole genome shotgun (WGS) entry which is preliminary data.</text>
</comment>
<evidence type="ECO:0000256" key="1">
    <source>
        <dbReference type="SAM" id="Coils"/>
    </source>
</evidence>
<keyword evidence="1" id="KW-0175">Coiled coil</keyword>
<sequence>MIAKKPNKKQKSSKTQPSLLLEKGAHNVTRWIGSTKSLVAHTLLFIGFVLLIVFGVEADTVMLFLTTIVSLEAIYLSIFIQMSVNRQASKLEEVSEDIEDIQEDIEEISEDIEEISEDVDEIEKDIDEIQKTPKPKAKLLAEKVVKLIKK</sequence>
<evidence type="ECO:0008006" key="5">
    <source>
        <dbReference type="Google" id="ProtNLM"/>
    </source>
</evidence>
<evidence type="ECO:0000313" key="4">
    <source>
        <dbReference type="Proteomes" id="UP000178184"/>
    </source>
</evidence>
<accession>A0A1F6WMV7</accession>
<keyword evidence="2" id="KW-1133">Transmembrane helix</keyword>
<dbReference type="Pfam" id="PF06210">
    <property type="entry name" value="DUF1003"/>
    <property type="match status" value="1"/>
</dbReference>
<dbReference type="EMBL" id="MFUO01000033">
    <property type="protein sequence ID" value="OGI83208.1"/>
    <property type="molecule type" value="Genomic_DNA"/>
</dbReference>